<proteinExistence type="inferred from homology"/>
<evidence type="ECO:0000313" key="15">
    <source>
        <dbReference type="EMBL" id="KIJ99965.1"/>
    </source>
</evidence>
<dbReference type="PANTHER" id="PTHR22914:SF9">
    <property type="entry name" value="CHITIN SYNTHASE 1"/>
    <property type="match status" value="1"/>
</dbReference>
<dbReference type="InterPro" id="IPR029044">
    <property type="entry name" value="Nucleotide-diphossugar_trans"/>
</dbReference>
<feature type="transmembrane region" description="Helical" evidence="12">
    <location>
        <begin position="877"/>
        <end position="899"/>
    </location>
</feature>
<feature type="transmembrane region" description="Helical" evidence="12">
    <location>
        <begin position="593"/>
        <end position="613"/>
    </location>
</feature>
<dbReference type="Proteomes" id="UP000054477">
    <property type="component" value="Unassembled WGS sequence"/>
</dbReference>
<evidence type="ECO:0000256" key="3">
    <source>
        <dbReference type="ARBA" id="ARBA00022475"/>
    </source>
</evidence>
<evidence type="ECO:0000259" key="14">
    <source>
        <dbReference type="Pfam" id="PF08407"/>
    </source>
</evidence>
<feature type="compositionally biased region" description="Pro residues" evidence="13">
    <location>
        <begin position="62"/>
        <end position="81"/>
    </location>
</feature>
<dbReference type="InterPro" id="IPR004835">
    <property type="entry name" value="Chitin_synth"/>
</dbReference>
<evidence type="ECO:0000313" key="16">
    <source>
        <dbReference type="Proteomes" id="UP000054477"/>
    </source>
</evidence>
<keyword evidence="8 12" id="KW-0472">Membrane</keyword>
<evidence type="ECO:0000256" key="13">
    <source>
        <dbReference type="SAM" id="MobiDB-lite"/>
    </source>
</evidence>
<keyword evidence="4 12" id="KW-0328">Glycosyltransferase</keyword>
<dbReference type="OrthoDB" id="26569at2759"/>
<evidence type="ECO:0000256" key="2">
    <source>
        <dbReference type="ARBA" id="ARBA00012543"/>
    </source>
</evidence>
<feature type="transmembrane region" description="Helical" evidence="12">
    <location>
        <begin position="663"/>
        <end position="687"/>
    </location>
</feature>
<dbReference type="SUPFAM" id="SSF53448">
    <property type="entry name" value="Nucleotide-diphospho-sugar transferases"/>
    <property type="match status" value="1"/>
</dbReference>
<sequence>MSRYPEADEAQQRHYNDGYLPYPATTTPNPYDHQPNPYDRQSPYGAAAPLTDPFNPPQNIYSPPPQPNVYPPGPTYPPVEPPRFQTPGPPPSIGTPSPYQRSGYDLQDEHDHEDTGDIPLLRRDPSSPGAQPYKRVGMPGGFDDAPTPDDRSESNIRYGRIPQRVPRRYKTIKKVELFHGNFVLDNAVPPKLLDMCANRNEREFTHMRYSAATCDPNNFKDDGFTLRQVHYDPPRRTELFIVMTMYNEEEDLFCRTMHGVIKNIAHLCKRDRSKTWGKDGWKKVVVCIVSDGRGKINSRTLSVIAAMGAYQEGIAKNKVGTKDVKAHIYEYTTQISVTPSMKIEGAERGTVPVQIIFCLKEKNQKKINSHRWFFNAFGAILQPNVCVLLDVGTMPGPTSIYHLWKAFDINSNVGGACGEIVALKGKYGQNLLNPLVAAQNFEYKMSNILDKPLESVFGYITVLPGAFSAYRYIALQNDSVGEGPLQKYFLGETMHGAGADIFTANMYLAEDRILCWELVSKRGGSWILHYVKSAYAVTDVPDQVPELISQRRRWLNGSFFAAVHSIFHFHYIYRSSHSFMRKFWIHVEMFYQVFNLIFSWFALANYYIAFNILSDAMEDPTFNLKGIHIFNVVLNYCYLGLLAMCFILSLGNRPQGSKWGYTMAMIGFACITVYMTVAAFLLAFKGISNLSAADHGLSLSSVFTNHIFRNIVLSLLATLGLYIIASVIFFEPWHMITSFVQYTLMSPSYIAVLNVYAFSNVHDVSWGTKGDNKTTPDLGAVTATKKKGEVEVEVPTSEKDINTLYEDAIHVLQTKPPKQEPKADPITEQEDYYRSFRTKVLLAWTLSNGLLAAAITSTNGSAATSGANKAVNGYMAFLLYSVAGLAFVRFVGSTVYMIVRLFAGE</sequence>
<dbReference type="CDD" id="cd04190">
    <property type="entry name" value="Chitin_synth_C"/>
    <property type="match status" value="1"/>
</dbReference>
<feature type="region of interest" description="Disordered" evidence="13">
    <location>
        <begin position="1"/>
        <end position="155"/>
    </location>
</feature>
<dbReference type="GO" id="GO:0030428">
    <property type="term" value="C:cell septum"/>
    <property type="evidence" value="ECO:0007669"/>
    <property type="project" value="TreeGrafter"/>
</dbReference>
<evidence type="ECO:0000256" key="7">
    <source>
        <dbReference type="ARBA" id="ARBA00022989"/>
    </source>
</evidence>
<evidence type="ECO:0000256" key="4">
    <source>
        <dbReference type="ARBA" id="ARBA00022676"/>
    </source>
</evidence>
<evidence type="ECO:0000256" key="10">
    <source>
        <dbReference type="ARBA" id="ARBA00024009"/>
    </source>
</evidence>
<dbReference type="InterPro" id="IPR013616">
    <property type="entry name" value="Chitin_synth_N"/>
</dbReference>
<feature type="transmembrane region" description="Helical" evidence="12">
    <location>
        <begin position="633"/>
        <end position="651"/>
    </location>
</feature>
<feature type="transmembrane region" description="Helical" evidence="12">
    <location>
        <begin position="707"/>
        <end position="730"/>
    </location>
</feature>
<dbReference type="GO" id="GO:0005886">
    <property type="term" value="C:plasma membrane"/>
    <property type="evidence" value="ECO:0007669"/>
    <property type="project" value="UniProtKB-SubCell"/>
</dbReference>
<gene>
    <name evidence="15" type="ORF">K443DRAFT_679555</name>
</gene>
<evidence type="ECO:0000256" key="5">
    <source>
        <dbReference type="ARBA" id="ARBA00022679"/>
    </source>
</evidence>
<keyword evidence="5 12" id="KW-0808">Transferase</keyword>
<evidence type="ECO:0000256" key="6">
    <source>
        <dbReference type="ARBA" id="ARBA00022692"/>
    </source>
</evidence>
<dbReference type="GO" id="GO:0006031">
    <property type="term" value="P:chitin biosynthetic process"/>
    <property type="evidence" value="ECO:0007669"/>
    <property type="project" value="UniProtKB-UniRule"/>
</dbReference>
<evidence type="ECO:0000256" key="1">
    <source>
        <dbReference type="ARBA" id="ARBA00004651"/>
    </source>
</evidence>
<keyword evidence="6 12" id="KW-0812">Transmembrane</keyword>
<accession>A0A0C9X4M2</accession>
<comment type="similarity">
    <text evidence="12">Belongs to the chitin synthase family.</text>
</comment>
<feature type="compositionally biased region" description="Basic and acidic residues" evidence="13">
    <location>
        <begin position="107"/>
        <end position="125"/>
    </location>
</feature>
<keyword evidence="9 12" id="KW-0961">Cell wall biogenesis/degradation</keyword>
<dbReference type="EC" id="2.4.1.16" evidence="2 12"/>
<keyword evidence="3 12" id="KW-1003">Cell membrane</keyword>
<comment type="subcellular location">
    <subcellularLocation>
        <location evidence="1 12">Cell membrane</location>
        <topology evidence="1 12">Multi-pass membrane protein</topology>
    </subcellularLocation>
</comment>
<dbReference type="HOGENOM" id="CLU_004760_3_1_1"/>
<dbReference type="EMBL" id="KN838635">
    <property type="protein sequence ID" value="KIJ99965.1"/>
    <property type="molecule type" value="Genomic_DNA"/>
</dbReference>
<dbReference type="STRING" id="1095629.A0A0C9X4M2"/>
<dbReference type="AlphaFoldDB" id="A0A0C9X4M2"/>
<reference evidence="15 16" key="1">
    <citation type="submission" date="2014-04" db="EMBL/GenBank/DDBJ databases">
        <authorList>
            <consortium name="DOE Joint Genome Institute"/>
            <person name="Kuo A."/>
            <person name="Kohler A."/>
            <person name="Nagy L.G."/>
            <person name="Floudas D."/>
            <person name="Copeland A."/>
            <person name="Barry K.W."/>
            <person name="Cichocki N."/>
            <person name="Veneault-Fourrey C."/>
            <person name="LaButti K."/>
            <person name="Lindquist E.A."/>
            <person name="Lipzen A."/>
            <person name="Lundell T."/>
            <person name="Morin E."/>
            <person name="Murat C."/>
            <person name="Sun H."/>
            <person name="Tunlid A."/>
            <person name="Henrissat B."/>
            <person name="Grigoriev I.V."/>
            <person name="Hibbett D.S."/>
            <person name="Martin F."/>
            <person name="Nordberg H.P."/>
            <person name="Cantor M.N."/>
            <person name="Hua S.X."/>
        </authorList>
    </citation>
    <scope>NUCLEOTIDE SEQUENCE [LARGE SCALE GENOMIC DNA]</scope>
    <source>
        <strain evidence="15 16">LaAM-08-1</strain>
    </source>
</reference>
<evidence type="ECO:0000256" key="12">
    <source>
        <dbReference type="RuleBase" id="RU366040"/>
    </source>
</evidence>
<name>A0A0C9X4M2_9AGAR</name>
<evidence type="ECO:0000256" key="11">
    <source>
        <dbReference type="ARBA" id="ARBA00048014"/>
    </source>
</evidence>
<dbReference type="PANTHER" id="PTHR22914">
    <property type="entry name" value="CHITIN SYNTHASE"/>
    <property type="match status" value="1"/>
</dbReference>
<protein>
    <recommendedName>
        <fullName evidence="2 12">Chitin synthase</fullName>
        <ecNumber evidence="2 12">2.4.1.16</ecNumber>
    </recommendedName>
</protein>
<comment type="function">
    <text evidence="10 12">Polymerizes chitin, a structural polymer of the cell wall and septum, by transferring the sugar moiety of UDP-GlcNAc to the non-reducing end of the growing chitin polymer.</text>
</comment>
<reference evidence="16" key="2">
    <citation type="submission" date="2015-01" db="EMBL/GenBank/DDBJ databases">
        <title>Evolutionary Origins and Diversification of the Mycorrhizal Mutualists.</title>
        <authorList>
            <consortium name="DOE Joint Genome Institute"/>
            <consortium name="Mycorrhizal Genomics Consortium"/>
            <person name="Kohler A."/>
            <person name="Kuo A."/>
            <person name="Nagy L.G."/>
            <person name="Floudas D."/>
            <person name="Copeland A."/>
            <person name="Barry K.W."/>
            <person name="Cichocki N."/>
            <person name="Veneault-Fourrey C."/>
            <person name="LaButti K."/>
            <person name="Lindquist E.A."/>
            <person name="Lipzen A."/>
            <person name="Lundell T."/>
            <person name="Morin E."/>
            <person name="Murat C."/>
            <person name="Riley R."/>
            <person name="Ohm R."/>
            <person name="Sun H."/>
            <person name="Tunlid A."/>
            <person name="Henrissat B."/>
            <person name="Grigoriev I.V."/>
            <person name="Hibbett D.S."/>
            <person name="Martin F."/>
        </authorList>
    </citation>
    <scope>NUCLEOTIDE SEQUENCE [LARGE SCALE GENOMIC DNA]</scope>
    <source>
        <strain evidence="16">LaAM-08-1</strain>
    </source>
</reference>
<keyword evidence="16" id="KW-1185">Reference proteome</keyword>
<keyword evidence="7 12" id="KW-1133">Transmembrane helix</keyword>
<comment type="catalytic activity">
    <reaction evidence="11 12">
        <text>[(1-&gt;4)-N-acetyl-beta-D-glucosaminyl](n) + UDP-N-acetyl-alpha-D-glucosamine = [(1-&gt;4)-N-acetyl-beta-D-glucosaminyl](n+1) + UDP + H(+)</text>
        <dbReference type="Rhea" id="RHEA:16637"/>
        <dbReference type="Rhea" id="RHEA-COMP:9593"/>
        <dbReference type="Rhea" id="RHEA-COMP:9595"/>
        <dbReference type="ChEBI" id="CHEBI:15378"/>
        <dbReference type="ChEBI" id="CHEBI:17029"/>
        <dbReference type="ChEBI" id="CHEBI:57705"/>
        <dbReference type="ChEBI" id="CHEBI:58223"/>
        <dbReference type="EC" id="2.4.1.16"/>
    </reaction>
</comment>
<feature type="transmembrane region" description="Helical" evidence="12">
    <location>
        <begin position="840"/>
        <end position="857"/>
    </location>
</feature>
<feature type="domain" description="Chitin synthase N-terminal" evidence="14">
    <location>
        <begin position="170"/>
        <end position="238"/>
    </location>
</feature>
<dbReference type="Pfam" id="PF01644">
    <property type="entry name" value="Chitin_synth_1"/>
    <property type="match status" value="1"/>
</dbReference>
<evidence type="ECO:0000256" key="8">
    <source>
        <dbReference type="ARBA" id="ARBA00023136"/>
    </source>
</evidence>
<dbReference type="Pfam" id="PF08407">
    <property type="entry name" value="Chitin_synth_1N"/>
    <property type="match status" value="1"/>
</dbReference>
<dbReference type="GO" id="GO:0071555">
    <property type="term" value="P:cell wall organization"/>
    <property type="evidence" value="ECO:0007669"/>
    <property type="project" value="UniProtKB-KW"/>
</dbReference>
<organism evidence="15 16">
    <name type="scientific">Laccaria amethystina LaAM-08-1</name>
    <dbReference type="NCBI Taxonomy" id="1095629"/>
    <lineage>
        <taxon>Eukaryota</taxon>
        <taxon>Fungi</taxon>
        <taxon>Dikarya</taxon>
        <taxon>Basidiomycota</taxon>
        <taxon>Agaricomycotina</taxon>
        <taxon>Agaricomycetes</taxon>
        <taxon>Agaricomycetidae</taxon>
        <taxon>Agaricales</taxon>
        <taxon>Agaricineae</taxon>
        <taxon>Hydnangiaceae</taxon>
        <taxon>Laccaria</taxon>
    </lineage>
</organism>
<dbReference type="GO" id="GO:0004100">
    <property type="term" value="F:chitin synthase activity"/>
    <property type="evidence" value="ECO:0007669"/>
    <property type="project" value="UniProtKB-UniRule"/>
</dbReference>
<evidence type="ECO:0000256" key="9">
    <source>
        <dbReference type="ARBA" id="ARBA00023316"/>
    </source>
</evidence>